<dbReference type="Proteomes" id="UP000778970">
    <property type="component" value="Unassembled WGS sequence"/>
</dbReference>
<reference evidence="2" key="2">
    <citation type="journal article" date="2020" name="Microorganisms">
        <title>Osmotic Adaptation and Compatible Solute Biosynthesis of Phototrophic Bacteria as Revealed from Genome Analyses.</title>
        <authorList>
            <person name="Imhoff J.F."/>
            <person name="Rahn T."/>
            <person name="Kunzel S."/>
            <person name="Keller A."/>
            <person name="Neulinger S.C."/>
        </authorList>
    </citation>
    <scope>NUCLEOTIDE SEQUENCE</scope>
    <source>
        <strain evidence="2">DSM 9154</strain>
    </source>
</reference>
<feature type="region of interest" description="Disordered" evidence="1">
    <location>
        <begin position="34"/>
        <end position="83"/>
    </location>
</feature>
<name>A0A934V1D7_9PROT</name>
<protein>
    <submittedName>
        <fullName evidence="2">Uncharacterized protein</fullName>
    </submittedName>
</protein>
<organism evidence="2 3">
    <name type="scientific">Rhodovibrio salinarum</name>
    <dbReference type="NCBI Taxonomy" id="1087"/>
    <lineage>
        <taxon>Bacteria</taxon>
        <taxon>Pseudomonadati</taxon>
        <taxon>Pseudomonadota</taxon>
        <taxon>Alphaproteobacteria</taxon>
        <taxon>Rhodospirillales</taxon>
        <taxon>Rhodovibrionaceae</taxon>
        <taxon>Rhodovibrio</taxon>
    </lineage>
</organism>
<feature type="compositionally biased region" description="Basic and acidic residues" evidence="1">
    <location>
        <begin position="51"/>
        <end position="63"/>
    </location>
</feature>
<reference evidence="2" key="1">
    <citation type="submission" date="2017-08" db="EMBL/GenBank/DDBJ databases">
        <authorList>
            <person name="Imhoff J.F."/>
            <person name="Rahn T."/>
            <person name="Kuenzel S."/>
            <person name="Neulinger S.C."/>
        </authorList>
    </citation>
    <scope>NUCLEOTIDE SEQUENCE</scope>
    <source>
        <strain evidence="2">DSM 9154</strain>
    </source>
</reference>
<evidence type="ECO:0000313" key="3">
    <source>
        <dbReference type="Proteomes" id="UP000778970"/>
    </source>
</evidence>
<keyword evidence="3" id="KW-1185">Reference proteome</keyword>
<comment type="caution">
    <text evidence="2">The sequence shown here is derived from an EMBL/GenBank/DDBJ whole genome shotgun (WGS) entry which is preliminary data.</text>
</comment>
<evidence type="ECO:0000256" key="1">
    <source>
        <dbReference type="SAM" id="MobiDB-lite"/>
    </source>
</evidence>
<proteinExistence type="predicted"/>
<gene>
    <name evidence="2" type="ORF">CKO21_18935</name>
</gene>
<evidence type="ECO:0000313" key="2">
    <source>
        <dbReference type="EMBL" id="MBK1699327.1"/>
    </source>
</evidence>
<accession>A0A934V1D7</accession>
<sequence>MSNVLRQTDAVLSSGVARATVTRMGRDIPARAAMRRDGGRLGTRRTPAHLGRRETGTERLVEDQRDDEDAVPPGWRIELPHETTNGRDELASRCLFSGKFDFSLEVRLTPPYEGSIVILKRR</sequence>
<dbReference type="EMBL" id="NRRE01000035">
    <property type="protein sequence ID" value="MBK1699327.1"/>
    <property type="molecule type" value="Genomic_DNA"/>
</dbReference>
<dbReference type="AlphaFoldDB" id="A0A934V1D7"/>